<sequence length="124" mass="13291">MLHLHAPMTIPALSAGHDLDQRRLASASDHPLRRGQLPDGGRMKHLCELLSEGSAAAAAVLWFLSASIRLKRPGRIRHGLETGLDDPKAILIMVYRQSRWSAWAAIAAGLAAVFAIADGLLPGT</sequence>
<keyword evidence="3" id="KW-1185">Reference proteome</keyword>
<evidence type="ECO:0000313" key="2">
    <source>
        <dbReference type="EMBL" id="QPF91137.1"/>
    </source>
</evidence>
<evidence type="ECO:0000256" key="1">
    <source>
        <dbReference type="SAM" id="Phobius"/>
    </source>
</evidence>
<reference evidence="2 3" key="1">
    <citation type="submission" date="2020-09" db="EMBL/GenBank/DDBJ databases">
        <title>Complete genomes of bradyrhizobia occurring on native shrubby legumes in Australia.</title>
        <authorList>
            <person name="Lafay B."/>
        </authorList>
    </citation>
    <scope>NUCLEOTIDE SEQUENCE [LARGE SCALE GENOMIC DNA]</scope>
    <source>
        <strain evidence="2 3">BDV5040</strain>
    </source>
</reference>
<protein>
    <submittedName>
        <fullName evidence="2">Uncharacterized protein</fullName>
    </submittedName>
</protein>
<evidence type="ECO:0000313" key="3">
    <source>
        <dbReference type="Proteomes" id="UP000594621"/>
    </source>
</evidence>
<dbReference type="KEGG" id="bcou:IC761_32535"/>
<feature type="transmembrane region" description="Helical" evidence="1">
    <location>
        <begin position="100"/>
        <end position="121"/>
    </location>
</feature>
<keyword evidence="1" id="KW-0472">Membrane</keyword>
<proteinExistence type="predicted"/>
<keyword evidence="1" id="KW-0812">Transmembrane</keyword>
<organism evidence="2 3">
    <name type="scientific">Bradyrhizobium commune</name>
    <dbReference type="NCBI Taxonomy" id="83627"/>
    <lineage>
        <taxon>Bacteria</taxon>
        <taxon>Pseudomonadati</taxon>
        <taxon>Pseudomonadota</taxon>
        <taxon>Alphaproteobacteria</taxon>
        <taxon>Hyphomicrobiales</taxon>
        <taxon>Nitrobacteraceae</taxon>
        <taxon>Bradyrhizobium</taxon>
    </lineage>
</organism>
<keyword evidence="1" id="KW-1133">Transmembrane helix</keyword>
<name>A0A7S9D4T0_9BRAD</name>
<dbReference type="Proteomes" id="UP000594621">
    <property type="component" value="Chromosome"/>
</dbReference>
<dbReference type="AlphaFoldDB" id="A0A7S9D4T0"/>
<gene>
    <name evidence="2" type="ORF">IC761_32535</name>
</gene>
<accession>A0A7S9D4T0</accession>
<dbReference type="EMBL" id="CP061379">
    <property type="protein sequence ID" value="QPF91137.1"/>
    <property type="molecule type" value="Genomic_DNA"/>
</dbReference>
<dbReference type="RefSeq" id="WP_195800711.1">
    <property type="nucleotide sequence ID" value="NZ_CP061379.1"/>
</dbReference>